<sequence>MAIKKNTARKRAPSITSRIKDCPNSQVKYEACIVLRIYESYILSQRETRCREKEIMIAEGACEGVREGSCDVSKEGAKEGEFEGIREGEKEGIMKGIMEVFLLKDKRVHK</sequence>
<name>A0A7S4QXJ1_9STRA</name>
<dbReference type="EMBL" id="HBNS01011441">
    <property type="protein sequence ID" value="CAE4596444.1"/>
    <property type="molecule type" value="Transcribed_RNA"/>
</dbReference>
<gene>
    <name evidence="1" type="ORF">DBRI00130_LOCUS9251</name>
</gene>
<evidence type="ECO:0000313" key="1">
    <source>
        <dbReference type="EMBL" id="CAE4596444.1"/>
    </source>
</evidence>
<dbReference type="AlphaFoldDB" id="A0A7S4QXJ1"/>
<accession>A0A7S4QXJ1</accession>
<reference evidence="1" key="1">
    <citation type="submission" date="2021-01" db="EMBL/GenBank/DDBJ databases">
        <authorList>
            <person name="Corre E."/>
            <person name="Pelletier E."/>
            <person name="Niang G."/>
            <person name="Scheremetjew M."/>
            <person name="Finn R."/>
            <person name="Kale V."/>
            <person name="Holt S."/>
            <person name="Cochrane G."/>
            <person name="Meng A."/>
            <person name="Brown T."/>
            <person name="Cohen L."/>
        </authorList>
    </citation>
    <scope>NUCLEOTIDE SEQUENCE</scope>
    <source>
        <strain evidence="1">GSO104</strain>
    </source>
</reference>
<organism evidence="1">
    <name type="scientific">Ditylum brightwellii</name>
    <dbReference type="NCBI Taxonomy" id="49249"/>
    <lineage>
        <taxon>Eukaryota</taxon>
        <taxon>Sar</taxon>
        <taxon>Stramenopiles</taxon>
        <taxon>Ochrophyta</taxon>
        <taxon>Bacillariophyta</taxon>
        <taxon>Mediophyceae</taxon>
        <taxon>Lithodesmiophycidae</taxon>
        <taxon>Lithodesmiales</taxon>
        <taxon>Lithodesmiaceae</taxon>
        <taxon>Ditylum</taxon>
    </lineage>
</organism>
<protein>
    <submittedName>
        <fullName evidence="1">Uncharacterized protein</fullName>
    </submittedName>
</protein>
<proteinExistence type="predicted"/>